<dbReference type="InterPro" id="IPR011006">
    <property type="entry name" value="CheY-like_superfamily"/>
</dbReference>
<evidence type="ECO:0000313" key="4">
    <source>
        <dbReference type="Proteomes" id="UP001589797"/>
    </source>
</evidence>
<evidence type="ECO:0000256" key="1">
    <source>
        <dbReference type="PROSITE-ProRule" id="PRU00169"/>
    </source>
</evidence>
<dbReference type="Pfam" id="PF00072">
    <property type="entry name" value="Response_reg"/>
    <property type="match status" value="1"/>
</dbReference>
<keyword evidence="1" id="KW-0597">Phosphoprotein</keyword>
<dbReference type="Gene3D" id="3.40.50.2300">
    <property type="match status" value="1"/>
</dbReference>
<dbReference type="PROSITE" id="PS50110">
    <property type="entry name" value="RESPONSE_REGULATORY"/>
    <property type="match status" value="1"/>
</dbReference>
<evidence type="ECO:0000313" key="3">
    <source>
        <dbReference type="EMBL" id="MFC0261348.1"/>
    </source>
</evidence>
<dbReference type="Proteomes" id="UP001589797">
    <property type="component" value="Unassembled WGS sequence"/>
</dbReference>
<comment type="caution">
    <text evidence="3">The sequence shown here is derived from an EMBL/GenBank/DDBJ whole genome shotgun (WGS) entry which is preliminary data.</text>
</comment>
<dbReference type="PANTHER" id="PTHR44520:SF2">
    <property type="entry name" value="RESPONSE REGULATOR RCP1"/>
    <property type="match status" value="1"/>
</dbReference>
<proteinExistence type="predicted"/>
<dbReference type="PANTHER" id="PTHR44520">
    <property type="entry name" value="RESPONSE REGULATOR RCP1-RELATED"/>
    <property type="match status" value="1"/>
</dbReference>
<dbReference type="RefSeq" id="WP_382385803.1">
    <property type="nucleotide sequence ID" value="NZ_JBHLWI010000003.1"/>
</dbReference>
<dbReference type="SUPFAM" id="SSF52172">
    <property type="entry name" value="CheY-like"/>
    <property type="match status" value="1"/>
</dbReference>
<name>A0ABV6FNB5_9BACT</name>
<dbReference type="EMBL" id="JBHLWI010000003">
    <property type="protein sequence ID" value="MFC0261348.1"/>
    <property type="molecule type" value="Genomic_DNA"/>
</dbReference>
<keyword evidence="4" id="KW-1185">Reference proteome</keyword>
<evidence type="ECO:0000259" key="2">
    <source>
        <dbReference type="PROSITE" id="PS50110"/>
    </source>
</evidence>
<accession>A0ABV6FNB5</accession>
<dbReference type="InterPro" id="IPR052893">
    <property type="entry name" value="TCS_response_regulator"/>
</dbReference>
<dbReference type="SMART" id="SM00448">
    <property type="entry name" value="REC"/>
    <property type="match status" value="1"/>
</dbReference>
<feature type="domain" description="Response regulatory" evidence="2">
    <location>
        <begin position="4"/>
        <end position="127"/>
    </location>
</feature>
<reference evidence="3 4" key="1">
    <citation type="submission" date="2024-09" db="EMBL/GenBank/DDBJ databases">
        <authorList>
            <person name="Sun Q."/>
            <person name="Mori K."/>
        </authorList>
    </citation>
    <scope>NUCLEOTIDE SEQUENCE [LARGE SCALE GENOMIC DNA]</scope>
    <source>
        <strain evidence="3 4">CCM 7650</strain>
    </source>
</reference>
<protein>
    <submittedName>
        <fullName evidence="3">Response regulator</fullName>
    </submittedName>
</protein>
<gene>
    <name evidence="3" type="ORF">ACFFIP_01545</name>
</gene>
<feature type="modified residue" description="4-aspartylphosphate" evidence="1">
    <location>
        <position position="59"/>
    </location>
</feature>
<organism evidence="3 4">
    <name type="scientific">Fontibacter flavus</name>
    <dbReference type="NCBI Taxonomy" id="654838"/>
    <lineage>
        <taxon>Bacteria</taxon>
        <taxon>Pseudomonadati</taxon>
        <taxon>Bacteroidota</taxon>
        <taxon>Cytophagia</taxon>
        <taxon>Cytophagales</taxon>
        <taxon>Cyclobacteriaceae</taxon>
        <taxon>Fontibacter</taxon>
    </lineage>
</organism>
<sequence>MKFNIIIVDDDPILLMMLKILVKQTGLHQEPESFTKPAEALEWLSNHDSEGHHHLILLDIHMPEMSGWQFLDQLKASVTKSKIYVAMITPSIASSDKNKAKEYKEVILYLEKTITEESVADIKNLVEIAPILEEINSNPKKI</sequence>
<dbReference type="InterPro" id="IPR001789">
    <property type="entry name" value="Sig_transdc_resp-reg_receiver"/>
</dbReference>